<dbReference type="EMBL" id="CAUOFW020001036">
    <property type="protein sequence ID" value="CAK9140350.1"/>
    <property type="molecule type" value="Genomic_DNA"/>
</dbReference>
<keyword evidence="5" id="KW-1185">Reference proteome</keyword>
<dbReference type="InterPro" id="IPR017853">
    <property type="entry name" value="GH"/>
</dbReference>
<proteinExistence type="inferred from homology"/>
<evidence type="ECO:0000256" key="2">
    <source>
        <dbReference type="ARBA" id="ARBA00022801"/>
    </source>
</evidence>
<evidence type="ECO:0000256" key="1">
    <source>
        <dbReference type="ARBA" id="ARBA00010838"/>
    </source>
</evidence>
<evidence type="ECO:0000256" key="3">
    <source>
        <dbReference type="SAM" id="SignalP"/>
    </source>
</evidence>
<feature type="signal peptide" evidence="3">
    <location>
        <begin position="1"/>
        <end position="26"/>
    </location>
</feature>
<dbReference type="PROSITE" id="PS00653">
    <property type="entry name" value="GLYCOSYL_HYDROL_F1_2"/>
    <property type="match status" value="1"/>
</dbReference>
<name>A0ABC8R6J7_9AQUA</name>
<comment type="caution">
    <text evidence="4">The sequence shown here is derived from an EMBL/GenBank/DDBJ whole genome shotgun (WGS) entry which is preliminary data.</text>
</comment>
<protein>
    <submittedName>
        <fullName evidence="4">Uncharacterized protein</fullName>
    </submittedName>
</protein>
<evidence type="ECO:0000313" key="4">
    <source>
        <dbReference type="EMBL" id="CAK9140350.1"/>
    </source>
</evidence>
<dbReference type="InterPro" id="IPR033132">
    <property type="entry name" value="GH_1_N_CS"/>
</dbReference>
<keyword evidence="2" id="KW-0378">Hydrolase</keyword>
<evidence type="ECO:0000313" key="5">
    <source>
        <dbReference type="Proteomes" id="UP001642360"/>
    </source>
</evidence>
<comment type="similarity">
    <text evidence="1">Belongs to the glycosyl hydrolase 1 family.</text>
</comment>
<organism evidence="4 5">
    <name type="scientific">Ilex paraguariensis</name>
    <name type="common">yerba mate</name>
    <dbReference type="NCBI Taxonomy" id="185542"/>
    <lineage>
        <taxon>Eukaryota</taxon>
        <taxon>Viridiplantae</taxon>
        <taxon>Streptophyta</taxon>
        <taxon>Embryophyta</taxon>
        <taxon>Tracheophyta</taxon>
        <taxon>Spermatophyta</taxon>
        <taxon>Magnoliopsida</taxon>
        <taxon>eudicotyledons</taxon>
        <taxon>Gunneridae</taxon>
        <taxon>Pentapetalae</taxon>
        <taxon>asterids</taxon>
        <taxon>campanulids</taxon>
        <taxon>Aquifoliales</taxon>
        <taxon>Aquifoliaceae</taxon>
        <taxon>Ilex</taxon>
    </lineage>
</organism>
<dbReference type="Pfam" id="PF00232">
    <property type="entry name" value="Glyco_hydro_1"/>
    <property type="match status" value="1"/>
</dbReference>
<dbReference type="GO" id="GO:0016787">
    <property type="term" value="F:hydrolase activity"/>
    <property type="evidence" value="ECO:0007669"/>
    <property type="project" value="UniProtKB-KW"/>
</dbReference>
<accession>A0ABC8R6J7</accession>
<dbReference type="InterPro" id="IPR001360">
    <property type="entry name" value="Glyco_hydro_1"/>
</dbReference>
<dbReference type="Gene3D" id="3.20.20.80">
    <property type="entry name" value="Glycosidases"/>
    <property type="match status" value="1"/>
</dbReference>
<keyword evidence="3" id="KW-0732">Signal</keyword>
<reference evidence="4 5" key="1">
    <citation type="submission" date="2024-02" db="EMBL/GenBank/DDBJ databases">
        <authorList>
            <person name="Vignale AGUSTIN F."/>
            <person name="Sosa J E."/>
            <person name="Modenutti C."/>
        </authorList>
    </citation>
    <scope>NUCLEOTIDE SEQUENCE [LARGE SCALE GENOMIC DNA]</scope>
</reference>
<sequence length="89" mass="9695">MANLGSLLFCLLVLASSLYQRELATAKLISSSFNRSSFPPGFAFGASSSAYQYEGAANEDGKGPSIFDTFTHKYPDLQSRVKLKQVTIH</sequence>
<dbReference type="Proteomes" id="UP001642360">
    <property type="component" value="Unassembled WGS sequence"/>
</dbReference>
<dbReference type="AlphaFoldDB" id="A0ABC8R6J7"/>
<dbReference type="SUPFAM" id="SSF51445">
    <property type="entry name" value="(Trans)glycosidases"/>
    <property type="match status" value="1"/>
</dbReference>
<feature type="chain" id="PRO_5044840587" evidence="3">
    <location>
        <begin position="27"/>
        <end position="89"/>
    </location>
</feature>
<gene>
    <name evidence="4" type="ORF">ILEXP_LOCUS7794</name>
</gene>